<dbReference type="PANTHER" id="PTHR11081:SF75">
    <property type="entry name" value="ENDONUCLEASE, PUTATIVE (AFU_ORTHOLOGUE AFUA_3G13260)-RELATED"/>
    <property type="match status" value="1"/>
</dbReference>
<dbReference type="CDD" id="cd09870">
    <property type="entry name" value="PIN_YEN1"/>
    <property type="match status" value="1"/>
</dbReference>
<dbReference type="InterPro" id="IPR036279">
    <property type="entry name" value="5-3_exonuclease_C_sf"/>
</dbReference>
<dbReference type="InterPro" id="IPR029060">
    <property type="entry name" value="PIN-like_dom_sf"/>
</dbReference>
<feature type="region of interest" description="Disordered" evidence="3">
    <location>
        <begin position="644"/>
        <end position="705"/>
    </location>
</feature>
<dbReference type="STRING" id="5601.A0A0D2G198"/>
<evidence type="ECO:0000256" key="3">
    <source>
        <dbReference type="SAM" id="MobiDB-lite"/>
    </source>
</evidence>
<evidence type="ECO:0000259" key="4">
    <source>
        <dbReference type="SMART" id="SM00484"/>
    </source>
</evidence>
<feature type="region of interest" description="Disordered" evidence="3">
    <location>
        <begin position="788"/>
        <end position="819"/>
    </location>
</feature>
<dbReference type="Gene3D" id="3.40.50.1010">
    <property type="entry name" value="5'-nuclease"/>
    <property type="match status" value="2"/>
</dbReference>
<dbReference type="SMART" id="SM00484">
    <property type="entry name" value="XPGI"/>
    <property type="match status" value="1"/>
</dbReference>
<keyword evidence="1" id="KW-0540">Nuclease</keyword>
<accession>A0A0D2G198</accession>
<protein>
    <recommendedName>
        <fullName evidence="8">XPG-I domain-containing protein</fullName>
    </recommendedName>
</protein>
<evidence type="ECO:0000256" key="1">
    <source>
        <dbReference type="ARBA" id="ARBA00022722"/>
    </source>
</evidence>
<evidence type="ECO:0008006" key="8">
    <source>
        <dbReference type="Google" id="ProtNLM"/>
    </source>
</evidence>
<dbReference type="HOGENOM" id="CLU_007575_0_1_1"/>
<dbReference type="InterPro" id="IPR006086">
    <property type="entry name" value="XPG-I_dom"/>
</dbReference>
<dbReference type="SUPFAM" id="SSF88723">
    <property type="entry name" value="PIN domain-like"/>
    <property type="match status" value="1"/>
</dbReference>
<feature type="domain" description="XPG N-terminal" evidence="5">
    <location>
        <begin position="1"/>
        <end position="98"/>
    </location>
</feature>
<dbReference type="EMBL" id="KN846960">
    <property type="protein sequence ID" value="KIW65899.1"/>
    <property type="molecule type" value="Genomic_DNA"/>
</dbReference>
<keyword evidence="2" id="KW-0378">Hydrolase</keyword>
<dbReference type="Pfam" id="PF18380">
    <property type="entry name" value="GEN1_C"/>
    <property type="match status" value="1"/>
</dbReference>
<dbReference type="GO" id="GO:0017108">
    <property type="term" value="F:5'-flap endonuclease activity"/>
    <property type="evidence" value="ECO:0007669"/>
    <property type="project" value="TreeGrafter"/>
</dbReference>
<dbReference type="Pfam" id="PF00752">
    <property type="entry name" value="XPG_N"/>
    <property type="match status" value="1"/>
</dbReference>
<organism evidence="6 7">
    <name type="scientific">Phialophora macrospora</name>
    <dbReference type="NCBI Taxonomy" id="1851006"/>
    <lineage>
        <taxon>Eukaryota</taxon>
        <taxon>Fungi</taxon>
        <taxon>Dikarya</taxon>
        <taxon>Ascomycota</taxon>
        <taxon>Pezizomycotina</taxon>
        <taxon>Eurotiomycetes</taxon>
        <taxon>Chaetothyriomycetidae</taxon>
        <taxon>Chaetothyriales</taxon>
        <taxon>Herpotrichiellaceae</taxon>
        <taxon>Phialophora</taxon>
    </lineage>
</organism>
<dbReference type="FunFam" id="3.40.50.1010:FF:000037">
    <property type="entry name" value="Rad2-like endonuclease, putative (AFU_orthologue AFUA_3G13260)"/>
    <property type="match status" value="1"/>
</dbReference>
<dbReference type="AlphaFoldDB" id="A0A0D2G198"/>
<feature type="region of interest" description="Disordered" evidence="3">
    <location>
        <begin position="540"/>
        <end position="611"/>
    </location>
</feature>
<dbReference type="GO" id="GO:0006281">
    <property type="term" value="P:DNA repair"/>
    <property type="evidence" value="ECO:0007669"/>
    <property type="project" value="UniProtKB-ARBA"/>
</dbReference>
<dbReference type="InterPro" id="IPR041177">
    <property type="entry name" value="GEN1_C"/>
</dbReference>
<feature type="compositionally biased region" description="Polar residues" evidence="3">
    <location>
        <begin position="686"/>
        <end position="695"/>
    </location>
</feature>
<dbReference type="PANTHER" id="PTHR11081">
    <property type="entry name" value="FLAP ENDONUCLEASE FAMILY MEMBER"/>
    <property type="match status" value="1"/>
</dbReference>
<dbReference type="InterPro" id="IPR006085">
    <property type="entry name" value="XPG_DNA_repair_N"/>
</dbReference>
<feature type="domain" description="XPG-I" evidence="4">
    <location>
        <begin position="111"/>
        <end position="182"/>
    </location>
</feature>
<evidence type="ECO:0000313" key="7">
    <source>
        <dbReference type="Proteomes" id="UP000054266"/>
    </source>
</evidence>
<dbReference type="SMART" id="SM00485">
    <property type="entry name" value="XPGN"/>
    <property type="match status" value="1"/>
</dbReference>
<gene>
    <name evidence="6" type="ORF">PV04_08114</name>
</gene>
<dbReference type="Gene3D" id="1.10.150.20">
    <property type="entry name" value="5' to 3' exonuclease, C-terminal subdomain"/>
    <property type="match status" value="1"/>
</dbReference>
<proteinExistence type="predicted"/>
<name>A0A0D2G198_9EURO</name>
<reference evidence="6 7" key="1">
    <citation type="submission" date="2015-01" db="EMBL/GenBank/DDBJ databases">
        <title>The Genome Sequence of Capronia semiimmersa CBS27337.</title>
        <authorList>
            <consortium name="The Broad Institute Genomics Platform"/>
            <person name="Cuomo C."/>
            <person name="de Hoog S."/>
            <person name="Gorbushina A."/>
            <person name="Stielow B."/>
            <person name="Teixiera M."/>
            <person name="Abouelleil A."/>
            <person name="Chapman S.B."/>
            <person name="Priest M."/>
            <person name="Young S.K."/>
            <person name="Wortman J."/>
            <person name="Nusbaum C."/>
            <person name="Birren B."/>
        </authorList>
    </citation>
    <scope>NUCLEOTIDE SEQUENCE [LARGE SCALE GENOMIC DNA]</scope>
    <source>
        <strain evidence="6 7">CBS 27337</strain>
    </source>
</reference>
<dbReference type="Proteomes" id="UP000054266">
    <property type="component" value="Unassembled WGS sequence"/>
</dbReference>
<feature type="compositionally biased region" description="Basic and acidic residues" evidence="3">
    <location>
        <begin position="407"/>
        <end position="416"/>
    </location>
</feature>
<dbReference type="SUPFAM" id="SSF47807">
    <property type="entry name" value="5' to 3' exonuclease, C-terminal subdomain"/>
    <property type="match status" value="1"/>
</dbReference>
<keyword evidence="7" id="KW-1185">Reference proteome</keyword>
<sequence>MGIPGLFKEIGKGERIALSRLCITHLEKHNRPLRIAIDAAIWNFQTQLGGVGGKNPALRTLFYRLLKLLALPIDPVFVYDGNNKPLCKRGRTVTRWQGGNVSDQASKKLISLLRFPCHVAPGEAEAECAILQKHGIVDAVMTQDVDAIMFGSGLTLRDWSKEGKMKGSQTPTHVSVFELEKLKEVSRGLDPDGMILVALLSGGDYDEDGVAGIGISLACEIARAGFGSDLLELVRNENEDGIAEWRERLQYELESNESGYFKTKRKMVKIPDDFPNRQILDYYMNPAVTEEGELKNLEKKWVREWEEKIDVRALRDYARDTLDWQYKPGAWKFVRVMAPALLADRLRRDAATSIVTSVDQITERRQHFVTDGIPELRVTVIPAEVVGLDLGAEEDSPEYLDRLAAQEENEAAREESDLGEDEAPPASQIPIEKRRSPPWLPWNPEKMWLAEAIVDLGAREHVERWNQMQWEIQNDPKKFATRKCPKKKEPQKLQKSGGMTTGAIHSYITAAKSTIVDTALALPPPQANATITDLFAAVDDSSQPAPRIKSNTKTRRHISTPKRKPIRHDQSTSPSMPDYFKSTKSSQVESVSQESEPTQPRTLTKLNKVGLSKNEDPFVSHEAHTEKHSRPSTSSSMDIVVRITKKSSRSRSKNSLPVVPDAIPSSDALLDQPASHEAATAGKSYSGDNLNNVTRRTPKRRAKKGQALLDIQNPSPTAVQPRRRIESFFKPYLKPMKGEEPGPVETWAKNGEDQLAFPLEPSTGLSPPLSEDSHIHVIPRSSLPGTWKEVECESAPSSQTGLPGASRPPRVSIVDLTSG</sequence>
<feature type="region of interest" description="Disordered" evidence="3">
    <location>
        <begin position="407"/>
        <end position="437"/>
    </location>
</feature>
<dbReference type="PRINTS" id="PR00853">
    <property type="entry name" value="XPGRADSUPER"/>
</dbReference>
<feature type="compositionally biased region" description="Low complexity" evidence="3">
    <location>
        <begin position="582"/>
        <end position="600"/>
    </location>
</feature>
<dbReference type="Pfam" id="PF00867">
    <property type="entry name" value="XPG_I"/>
    <property type="match status" value="1"/>
</dbReference>
<feature type="compositionally biased region" description="Basic residues" evidence="3">
    <location>
        <begin position="550"/>
        <end position="566"/>
    </location>
</feature>
<evidence type="ECO:0000313" key="6">
    <source>
        <dbReference type="EMBL" id="KIW65899.1"/>
    </source>
</evidence>
<evidence type="ECO:0000256" key="2">
    <source>
        <dbReference type="ARBA" id="ARBA00022801"/>
    </source>
</evidence>
<dbReference type="InterPro" id="IPR006084">
    <property type="entry name" value="XPG/Rad2"/>
</dbReference>
<evidence type="ECO:0000259" key="5">
    <source>
        <dbReference type="SMART" id="SM00485"/>
    </source>
</evidence>